<feature type="transmembrane region" description="Helical" evidence="6">
    <location>
        <begin position="225"/>
        <end position="246"/>
    </location>
</feature>
<accession>A0ABP7G9I4</accession>
<keyword evidence="4 6" id="KW-1133">Transmembrane helix</keyword>
<feature type="region of interest" description="Disordered" evidence="7">
    <location>
        <begin position="379"/>
        <end position="503"/>
    </location>
</feature>
<evidence type="ECO:0000313" key="8">
    <source>
        <dbReference type="EMBL" id="GAA3759297.1"/>
    </source>
</evidence>
<feature type="transmembrane region" description="Helical" evidence="6">
    <location>
        <begin position="139"/>
        <end position="162"/>
    </location>
</feature>
<name>A0ABP7G9I4_9MICO</name>
<feature type="transmembrane region" description="Helical" evidence="6">
    <location>
        <begin position="312"/>
        <end position="334"/>
    </location>
</feature>
<feature type="transmembrane region" description="Helical" evidence="6">
    <location>
        <begin position="81"/>
        <end position="99"/>
    </location>
</feature>
<keyword evidence="2 6" id="KW-0813">Transport</keyword>
<dbReference type="RefSeq" id="WP_344781164.1">
    <property type="nucleotide sequence ID" value="NZ_BAABAF010000003.1"/>
</dbReference>
<evidence type="ECO:0000256" key="2">
    <source>
        <dbReference type="ARBA" id="ARBA00022448"/>
    </source>
</evidence>
<evidence type="ECO:0000313" key="9">
    <source>
        <dbReference type="Proteomes" id="UP001500540"/>
    </source>
</evidence>
<dbReference type="EMBL" id="BAABAF010000003">
    <property type="protein sequence ID" value="GAA3759297.1"/>
    <property type="molecule type" value="Genomic_DNA"/>
</dbReference>
<feature type="transmembrane region" description="Helical" evidence="6">
    <location>
        <begin position="42"/>
        <end position="60"/>
    </location>
</feature>
<keyword evidence="9" id="KW-1185">Reference proteome</keyword>
<proteinExistence type="inferred from homology"/>
<dbReference type="Pfam" id="PF01384">
    <property type="entry name" value="PHO4"/>
    <property type="match status" value="1"/>
</dbReference>
<sequence length="503" mass="52808">METAALIVVLVIALALFFDFTNGFHDTANAMATPIATGALKPKVAVGLAACLNLVGAFLSTEVSKTISHGMIREDQISHTAFLPLIFAGLIGAVTWNMLTWLLGLPSSSSHALFGGLIGATLVGVGFIGVDFGVVLSKIILPAVISPITAGVIAFLVTRMAYALTRRYDGKPDGRDGFRWGQIFTSSMVALAHGTNDAQKTMGIITLTLIMGGMQDSAHADPQDWVRFACALAIGLGTYVGGWRIIRTLGKGLTDVKPAQGFAAESSTAATILASSALGFALSTTQVASGSVIGSGLGRRGSKVRWGTAGRIAIGWLLTLPAAGVVGAITALIVRWLGPWGILVDAVIALAVIIALFSRSRRNKVTAANAMSDVAESGRAIKVKRNPPPTRRQRAIIREQERLKAEAKALRKAEEQERERRRADEAARARAEKKAKAKAEAKKSSHEKKHADAAERAQAKKSTGKKAAEKSAGQKAPHKPAADEAPHKQAAGKKTPSGKGPGS</sequence>
<evidence type="ECO:0000256" key="4">
    <source>
        <dbReference type="ARBA" id="ARBA00022989"/>
    </source>
</evidence>
<organism evidence="8 9">
    <name type="scientific">Microbacterium kribbense</name>
    <dbReference type="NCBI Taxonomy" id="433645"/>
    <lineage>
        <taxon>Bacteria</taxon>
        <taxon>Bacillati</taxon>
        <taxon>Actinomycetota</taxon>
        <taxon>Actinomycetes</taxon>
        <taxon>Micrococcales</taxon>
        <taxon>Microbacteriaceae</taxon>
        <taxon>Microbacterium</taxon>
    </lineage>
</organism>
<comment type="similarity">
    <text evidence="6">Belongs to the inorganic phosphate transporter (PiT) (TC 2.A.20) family.</text>
</comment>
<dbReference type="PANTHER" id="PTHR11101">
    <property type="entry name" value="PHOSPHATE TRANSPORTER"/>
    <property type="match status" value="1"/>
</dbReference>
<dbReference type="PANTHER" id="PTHR11101:SF54">
    <property type="entry name" value="LOW-AFFINITY INORGANIC PHOSPHATE TRANSPORTER-RELATED"/>
    <property type="match status" value="1"/>
</dbReference>
<feature type="compositionally biased region" description="Basic and acidic residues" evidence="7">
    <location>
        <begin position="396"/>
        <end position="458"/>
    </location>
</feature>
<keyword evidence="5 6" id="KW-0472">Membrane</keyword>
<keyword evidence="6" id="KW-0592">Phosphate transport</keyword>
<evidence type="ECO:0000256" key="5">
    <source>
        <dbReference type="ARBA" id="ARBA00023136"/>
    </source>
</evidence>
<evidence type="ECO:0000256" key="7">
    <source>
        <dbReference type="SAM" id="MobiDB-lite"/>
    </source>
</evidence>
<gene>
    <name evidence="8" type="ORF">GCM10022240_09880</name>
</gene>
<reference evidence="9" key="1">
    <citation type="journal article" date="2019" name="Int. J. Syst. Evol. Microbiol.">
        <title>The Global Catalogue of Microorganisms (GCM) 10K type strain sequencing project: providing services to taxonomists for standard genome sequencing and annotation.</title>
        <authorList>
            <consortium name="The Broad Institute Genomics Platform"/>
            <consortium name="The Broad Institute Genome Sequencing Center for Infectious Disease"/>
            <person name="Wu L."/>
            <person name="Ma J."/>
        </authorList>
    </citation>
    <scope>NUCLEOTIDE SEQUENCE [LARGE SCALE GENOMIC DNA]</scope>
    <source>
        <strain evidence="9">JCM 16950</strain>
    </source>
</reference>
<protein>
    <recommendedName>
        <fullName evidence="6">Phosphate transporter</fullName>
    </recommendedName>
</protein>
<comment type="caution">
    <text evidence="8">The sequence shown here is derived from an EMBL/GenBank/DDBJ whole genome shotgun (WGS) entry which is preliminary data.</text>
</comment>
<feature type="compositionally biased region" description="Low complexity" evidence="7">
    <location>
        <begin position="492"/>
        <end position="503"/>
    </location>
</feature>
<evidence type="ECO:0000256" key="3">
    <source>
        <dbReference type="ARBA" id="ARBA00022692"/>
    </source>
</evidence>
<keyword evidence="3 6" id="KW-0812">Transmembrane</keyword>
<comment type="subcellular location">
    <subcellularLocation>
        <location evidence="1 6">Membrane</location>
        <topology evidence="1 6">Multi-pass membrane protein</topology>
    </subcellularLocation>
</comment>
<feature type="transmembrane region" description="Helical" evidence="6">
    <location>
        <begin position="111"/>
        <end position="132"/>
    </location>
</feature>
<dbReference type="InterPro" id="IPR001204">
    <property type="entry name" value="Phos_transporter"/>
</dbReference>
<feature type="compositionally biased region" description="Basic residues" evidence="7">
    <location>
        <begin position="381"/>
        <end position="395"/>
    </location>
</feature>
<dbReference type="Proteomes" id="UP001500540">
    <property type="component" value="Unassembled WGS sequence"/>
</dbReference>
<evidence type="ECO:0000256" key="6">
    <source>
        <dbReference type="RuleBase" id="RU363058"/>
    </source>
</evidence>
<feature type="transmembrane region" description="Helical" evidence="6">
    <location>
        <begin position="340"/>
        <end position="357"/>
    </location>
</feature>
<evidence type="ECO:0000256" key="1">
    <source>
        <dbReference type="ARBA" id="ARBA00004141"/>
    </source>
</evidence>